<dbReference type="InterPro" id="IPR003000">
    <property type="entry name" value="Sirtuin"/>
</dbReference>
<evidence type="ECO:0000313" key="17">
    <source>
        <dbReference type="EMBL" id="OCF61528.1"/>
    </source>
</evidence>
<name>A0A1B9J179_9TREE</name>
<evidence type="ECO:0000256" key="13">
    <source>
        <dbReference type="PROSITE-ProRule" id="PRU00236"/>
    </source>
</evidence>
<feature type="domain" description="Deacetylase sirtuin-type" evidence="16">
    <location>
        <begin position="60"/>
        <end position="355"/>
    </location>
</feature>
<dbReference type="GO" id="GO:0005634">
    <property type="term" value="C:nucleus"/>
    <property type="evidence" value="ECO:0007669"/>
    <property type="project" value="TreeGrafter"/>
</dbReference>
<evidence type="ECO:0000256" key="1">
    <source>
        <dbReference type="ARBA" id="ARBA00004173"/>
    </source>
</evidence>
<evidence type="ECO:0000256" key="3">
    <source>
        <dbReference type="ARBA" id="ARBA00022679"/>
    </source>
</evidence>
<feature type="binding site" evidence="13">
    <location>
        <position position="223"/>
    </location>
    <ligand>
        <name>Zn(2+)</name>
        <dbReference type="ChEBI" id="CHEBI:29105"/>
    </ligand>
</feature>
<feature type="binding site" evidence="12 13">
    <location>
        <position position="198"/>
    </location>
    <ligand>
        <name>Zn(2+)</name>
        <dbReference type="ChEBI" id="CHEBI:29105"/>
    </ligand>
</feature>
<comment type="cofactor">
    <cofactor evidence="12">
        <name>Zn(2+)</name>
        <dbReference type="ChEBI" id="CHEBI:29105"/>
    </cofactor>
    <text evidence="12">Binds 1 zinc ion per subunit.</text>
</comment>
<evidence type="ECO:0000256" key="7">
    <source>
        <dbReference type="ARBA" id="ARBA00023027"/>
    </source>
</evidence>
<evidence type="ECO:0000313" key="18">
    <source>
        <dbReference type="Proteomes" id="UP000092583"/>
    </source>
</evidence>
<comment type="subcellular location">
    <subcellularLocation>
        <location evidence="1">Mitochondrion</location>
    </subcellularLocation>
</comment>
<keyword evidence="18" id="KW-1185">Reference proteome</keyword>
<evidence type="ECO:0000256" key="2">
    <source>
        <dbReference type="ARBA" id="ARBA00006924"/>
    </source>
</evidence>
<dbReference type="EMBL" id="KI669459">
    <property type="protein sequence ID" value="OCF61528.1"/>
    <property type="molecule type" value="Genomic_DNA"/>
</dbReference>
<keyword evidence="3 9" id="KW-0808">Transferase</keyword>
<feature type="active site" description="Proton acceptor" evidence="10 13">
    <location>
        <position position="190"/>
    </location>
</feature>
<dbReference type="InterPro" id="IPR026591">
    <property type="entry name" value="Sirtuin_cat_small_dom_sf"/>
</dbReference>
<feature type="coiled-coil region" evidence="14">
    <location>
        <begin position="359"/>
        <end position="413"/>
    </location>
</feature>
<feature type="binding site" evidence="11">
    <location>
        <begin position="301"/>
        <end position="303"/>
    </location>
    <ligand>
        <name>NAD(+)</name>
        <dbReference type="ChEBI" id="CHEBI:57540"/>
    </ligand>
</feature>
<evidence type="ECO:0000256" key="12">
    <source>
        <dbReference type="PIRSR" id="PIRSR037938-3"/>
    </source>
</evidence>
<dbReference type="GO" id="GO:0070403">
    <property type="term" value="F:NAD+ binding"/>
    <property type="evidence" value="ECO:0007669"/>
    <property type="project" value="UniProtKB-UniRule"/>
</dbReference>
<dbReference type="GO" id="GO:0008270">
    <property type="term" value="F:zinc ion binding"/>
    <property type="evidence" value="ECO:0007669"/>
    <property type="project" value="UniProtKB-UniRule"/>
</dbReference>
<dbReference type="Pfam" id="PF02146">
    <property type="entry name" value="SIR2"/>
    <property type="match status" value="1"/>
</dbReference>
<feature type="binding site" evidence="11">
    <location>
        <begin position="98"/>
        <end position="100"/>
    </location>
    <ligand>
        <name>NAD(+)</name>
        <dbReference type="ChEBI" id="CHEBI:57540"/>
    </ligand>
</feature>
<evidence type="ECO:0000256" key="9">
    <source>
        <dbReference type="PIRNR" id="PIRNR037938"/>
    </source>
</evidence>
<keyword evidence="5 9" id="KW-0862">Zinc</keyword>
<dbReference type="PIRSF" id="PIRSF037938">
    <property type="entry name" value="SIR2_euk"/>
    <property type="match status" value="1"/>
</dbReference>
<keyword evidence="6" id="KW-0809">Transit peptide</keyword>
<evidence type="ECO:0000256" key="15">
    <source>
        <dbReference type="SAM" id="MobiDB-lite"/>
    </source>
</evidence>
<protein>
    <recommendedName>
        <fullName evidence="9">NAD-dependent protein deacetylase</fullName>
        <ecNumber evidence="9">2.3.1.286</ecNumber>
    </recommendedName>
</protein>
<evidence type="ECO:0000256" key="4">
    <source>
        <dbReference type="ARBA" id="ARBA00022723"/>
    </source>
</evidence>
<feature type="region of interest" description="Disordered" evidence="15">
    <location>
        <begin position="1"/>
        <end position="64"/>
    </location>
</feature>
<evidence type="ECO:0000256" key="6">
    <source>
        <dbReference type="ARBA" id="ARBA00022946"/>
    </source>
</evidence>
<dbReference type="PROSITE" id="PS50305">
    <property type="entry name" value="SIRTUIN"/>
    <property type="match status" value="1"/>
</dbReference>
<reference evidence="18" key="2">
    <citation type="submission" date="2013-12" db="EMBL/GenBank/DDBJ databases">
        <title>Evolution of pathogenesis and genome organization in the Tremellales.</title>
        <authorList>
            <person name="Cuomo C."/>
            <person name="Litvintseva A."/>
            <person name="Heitman J."/>
            <person name="Chen Y."/>
            <person name="Sun S."/>
            <person name="Springer D."/>
            <person name="Dromer F."/>
            <person name="Young S."/>
            <person name="Zeng Q."/>
            <person name="Chapman S."/>
            <person name="Gujja S."/>
            <person name="Saif S."/>
            <person name="Birren B."/>
        </authorList>
    </citation>
    <scope>NUCLEOTIDE SEQUENCE [LARGE SCALE GENOMIC DNA]</scope>
    <source>
        <strain evidence="18">CBS 10435</strain>
    </source>
</reference>
<dbReference type="InterPro" id="IPR050134">
    <property type="entry name" value="NAD-dep_sirtuin_deacylases"/>
</dbReference>
<evidence type="ECO:0000256" key="10">
    <source>
        <dbReference type="PIRSR" id="PIRSR037938-1"/>
    </source>
</evidence>
<keyword evidence="4 9" id="KW-0479">Metal-binding</keyword>
<evidence type="ECO:0000256" key="5">
    <source>
        <dbReference type="ARBA" id="ARBA00022833"/>
    </source>
</evidence>
<dbReference type="PANTHER" id="PTHR11085">
    <property type="entry name" value="NAD-DEPENDENT PROTEIN DEACYLASE SIRTUIN-5, MITOCHONDRIAL-RELATED"/>
    <property type="match status" value="1"/>
</dbReference>
<organism evidence="17 18">
    <name type="scientific">Kwoniella mangroviensis CBS 10435</name>
    <dbReference type="NCBI Taxonomy" id="1331196"/>
    <lineage>
        <taxon>Eukaryota</taxon>
        <taxon>Fungi</taxon>
        <taxon>Dikarya</taxon>
        <taxon>Basidiomycota</taxon>
        <taxon>Agaricomycotina</taxon>
        <taxon>Tremellomycetes</taxon>
        <taxon>Tremellales</taxon>
        <taxon>Cryptococcaceae</taxon>
        <taxon>Kwoniella</taxon>
    </lineage>
</organism>
<dbReference type="Proteomes" id="UP000092583">
    <property type="component" value="Unassembled WGS sequence"/>
</dbReference>
<keyword evidence="14" id="KW-0175">Coiled coil</keyword>
<feature type="binding site" evidence="12 13">
    <location>
        <position position="240"/>
    </location>
    <ligand>
        <name>Zn(2+)</name>
        <dbReference type="ChEBI" id="CHEBI:29105"/>
    </ligand>
</feature>
<dbReference type="STRING" id="1331196.A0A1B9J179"/>
<evidence type="ECO:0000256" key="14">
    <source>
        <dbReference type="SAM" id="Coils"/>
    </source>
</evidence>
<comment type="similarity">
    <text evidence="2 9">Belongs to the sirtuin family. Class I subfamily.</text>
</comment>
<evidence type="ECO:0000256" key="11">
    <source>
        <dbReference type="PIRSR" id="PIRSR037938-2"/>
    </source>
</evidence>
<dbReference type="InterPro" id="IPR017328">
    <property type="entry name" value="Sirtuin_class_I"/>
</dbReference>
<evidence type="ECO:0000256" key="8">
    <source>
        <dbReference type="ARBA" id="ARBA00023128"/>
    </source>
</evidence>
<feature type="binding site" evidence="11">
    <location>
        <begin position="88"/>
        <end position="92"/>
    </location>
    <ligand>
        <name>NAD(+)</name>
        <dbReference type="ChEBI" id="CHEBI:57540"/>
    </ligand>
</feature>
<accession>A0A1B9J179</accession>
<evidence type="ECO:0000259" key="16">
    <source>
        <dbReference type="PROSITE" id="PS50305"/>
    </source>
</evidence>
<feature type="compositionally biased region" description="Basic and acidic residues" evidence="15">
    <location>
        <begin position="54"/>
        <end position="64"/>
    </location>
</feature>
<dbReference type="PANTHER" id="PTHR11085:SF6">
    <property type="entry name" value="NAD-DEPENDENT PROTEIN DEACETYLASE SIRTUIN-2"/>
    <property type="match status" value="1"/>
</dbReference>
<proteinExistence type="inferred from homology"/>
<feature type="binding site" evidence="12 13">
    <location>
        <position position="201"/>
    </location>
    <ligand>
        <name>Zn(2+)</name>
        <dbReference type="ChEBI" id="CHEBI:29105"/>
    </ligand>
</feature>
<gene>
    <name evidence="17" type="ORF">L486_01176</name>
</gene>
<keyword evidence="7 9" id="KW-0520">NAD</keyword>
<keyword evidence="8" id="KW-0496">Mitochondrion</keyword>
<dbReference type="EC" id="2.3.1.286" evidence="9"/>
<dbReference type="GO" id="GO:0017136">
    <property type="term" value="F:histone deacetylase activity, NAD-dependent"/>
    <property type="evidence" value="ECO:0007669"/>
    <property type="project" value="InterPro"/>
</dbReference>
<dbReference type="Gene3D" id="3.30.1600.10">
    <property type="entry name" value="SIR2/SIRT2 'Small Domain"/>
    <property type="match status" value="1"/>
</dbReference>
<feature type="compositionally biased region" description="Low complexity" evidence="15">
    <location>
        <begin position="33"/>
        <end position="42"/>
    </location>
</feature>
<dbReference type="CDD" id="cd01408">
    <property type="entry name" value="SIRT1"/>
    <property type="match status" value="1"/>
</dbReference>
<reference evidence="17 18" key="1">
    <citation type="submission" date="2013-07" db="EMBL/GenBank/DDBJ databases">
        <title>The Genome Sequence of Kwoniella mangroviensis CBS10435.</title>
        <authorList>
            <consortium name="The Broad Institute Genome Sequencing Platform"/>
            <person name="Cuomo C."/>
            <person name="Litvintseva A."/>
            <person name="Chen Y."/>
            <person name="Heitman J."/>
            <person name="Sun S."/>
            <person name="Springer D."/>
            <person name="Dromer F."/>
            <person name="Young S.K."/>
            <person name="Zeng Q."/>
            <person name="Gargeya S."/>
            <person name="Fitzgerald M."/>
            <person name="Abouelleil A."/>
            <person name="Alvarado L."/>
            <person name="Berlin A.M."/>
            <person name="Chapman S.B."/>
            <person name="Dewar J."/>
            <person name="Goldberg J."/>
            <person name="Griggs A."/>
            <person name="Gujja S."/>
            <person name="Hansen M."/>
            <person name="Howarth C."/>
            <person name="Imamovic A."/>
            <person name="Larimer J."/>
            <person name="McCowan C."/>
            <person name="Murphy C."/>
            <person name="Pearson M."/>
            <person name="Priest M."/>
            <person name="Roberts A."/>
            <person name="Saif S."/>
            <person name="Shea T."/>
            <person name="Sykes S."/>
            <person name="Wortman J."/>
            <person name="Nusbaum C."/>
            <person name="Birren B."/>
        </authorList>
    </citation>
    <scope>NUCLEOTIDE SEQUENCE [LARGE SCALE GENOMIC DNA]</scope>
    <source>
        <strain evidence="17 18">CBS 10435</strain>
    </source>
</reference>
<feature type="binding site" evidence="11">
    <location>
        <begin position="277"/>
        <end position="278"/>
    </location>
    <ligand>
        <name>NAD(+)</name>
        <dbReference type="ChEBI" id="CHEBI:57540"/>
    </ligand>
</feature>
<feature type="binding site" evidence="11">
    <location>
        <begin position="170"/>
        <end position="173"/>
    </location>
    <ligand>
        <name>NAD(+)</name>
        <dbReference type="ChEBI" id="CHEBI:57540"/>
    </ligand>
</feature>
<comment type="catalytic activity">
    <reaction evidence="9">
        <text>N(6)-acetyl-L-lysyl-[protein] + NAD(+) + H2O = 2''-O-acetyl-ADP-D-ribose + nicotinamide + L-lysyl-[protein]</text>
        <dbReference type="Rhea" id="RHEA:43636"/>
        <dbReference type="Rhea" id="RHEA-COMP:9752"/>
        <dbReference type="Rhea" id="RHEA-COMP:10731"/>
        <dbReference type="ChEBI" id="CHEBI:15377"/>
        <dbReference type="ChEBI" id="CHEBI:17154"/>
        <dbReference type="ChEBI" id="CHEBI:29969"/>
        <dbReference type="ChEBI" id="CHEBI:57540"/>
        <dbReference type="ChEBI" id="CHEBI:61930"/>
        <dbReference type="ChEBI" id="CHEBI:83767"/>
        <dbReference type="EC" id="2.3.1.286"/>
    </reaction>
</comment>
<dbReference type="AlphaFoldDB" id="A0A1B9J179"/>
<sequence>MYDRTGDTKQPTNEAHEPRNDDEGLSDEGISGGSSPHSSSSHDITTKLQPRMNTEGKVEEHTPKSALEKVSNLIRSGQAKNIILLLGAGISTSAGIPDFRSPKTGLYHNLQKLNLPFPEAVFELGFFRKRPEPFWELAKEIYPGKFHPTPTHYFLTLLHQHKVLKRVFTQNIDTLETLAGLPEEMIVEAHGSFARSHCLDCRAEVDREKILRAGVRRGEVVRCDNLVQSKGKKGKDKGVCGGLVKPDIVFFGENLPDRFFNLLPELKQCDLLLIIGTSLQVQPFASLVDRAPSDCPRLLINREPVGPFERLSASGALTDSLKKILSPKGKDQRDMYWQGDADQGIYELVEHLGWSEEFEEVMRNGKKDLERRYKDAEKLEGKVDQDVRAVKEIVDDRDEAEELEEAIRRQLKL</sequence>
<dbReference type="OrthoDB" id="420264at2759"/>
<dbReference type="InterPro" id="IPR029035">
    <property type="entry name" value="DHS-like_NAD/FAD-binding_dom"/>
</dbReference>
<dbReference type="Gene3D" id="3.40.50.1220">
    <property type="entry name" value="TPP-binding domain"/>
    <property type="match status" value="1"/>
</dbReference>
<dbReference type="SUPFAM" id="SSF52467">
    <property type="entry name" value="DHS-like NAD/FAD-binding domain"/>
    <property type="match status" value="1"/>
</dbReference>
<dbReference type="GO" id="GO:0005739">
    <property type="term" value="C:mitochondrion"/>
    <property type="evidence" value="ECO:0007669"/>
    <property type="project" value="UniProtKB-SubCell"/>
</dbReference>
<dbReference type="InterPro" id="IPR026590">
    <property type="entry name" value="Ssirtuin_cat_dom"/>
</dbReference>